<dbReference type="Pfam" id="PF13556">
    <property type="entry name" value="HTH_30"/>
    <property type="match status" value="1"/>
</dbReference>
<dbReference type="Gene3D" id="1.10.10.2840">
    <property type="entry name" value="PucR C-terminal helix-turn-helix domain"/>
    <property type="match status" value="1"/>
</dbReference>
<sequence>MNRELNGPVELRDVLEARSLRSLDVLHLSETTVRVQDLALIADIEDITQVGPDTVIVLSDRAAMGGWMISAALRYAWERRASALIVPEPSITDTAVELARRLDVSLLGMRQDATRLALDVGLQIGLARAGSIARVQAFTERVARAETLESALETISRELGGRDVRIESAGTVTFRVTRADGDAPASGSSHRVSAPISLGDRSPDRLTVDAAEHESDYAAQVLQAAVPSVRALLNASRLESVLESLPPLTVAALTGSPRVGSIDDPSRLALERLVRWPLDGPYTAVCILADDAERLGPAVHQIWQSRFPGMPLARVADGWLAFAQTKGGAKKRSIAELRTEFDALRGLGVRAGASRRYRSPEKVVDSVREAWLAARLAGEQAAPGRADAASGLLVFGEIPSRLLGRLLPVDLAEQLAGVMVPQLLADPGADEVIEAVVAFLSCRGSVSGAAKMLGVHRNTVQARIRRAEELGLALSTPEEVLPLHMLLAALASRRTTE</sequence>
<keyword evidence="6" id="KW-1185">Reference proteome</keyword>
<accession>A0ABU0XKD5</accession>
<name>A0ABU0XKD5_9MICO</name>
<dbReference type="PANTHER" id="PTHR33744">
    <property type="entry name" value="CARBOHYDRATE DIACID REGULATOR"/>
    <property type="match status" value="1"/>
</dbReference>
<gene>
    <name evidence="5" type="ORF">RBR11_16935</name>
</gene>
<feature type="domain" description="PucR C-terminal helix-turn-helix" evidence="3">
    <location>
        <begin position="434"/>
        <end position="489"/>
    </location>
</feature>
<evidence type="ECO:0000259" key="4">
    <source>
        <dbReference type="Pfam" id="PF17853"/>
    </source>
</evidence>
<dbReference type="EMBL" id="JAVFCB010000012">
    <property type="protein sequence ID" value="MDQ4215604.1"/>
    <property type="molecule type" value="Genomic_DNA"/>
</dbReference>
<proteinExistence type="inferred from homology"/>
<evidence type="ECO:0000259" key="3">
    <source>
        <dbReference type="Pfam" id="PF13556"/>
    </source>
</evidence>
<feature type="domain" description="CdaR GGDEF-like" evidence="4">
    <location>
        <begin position="266"/>
        <end position="376"/>
    </location>
</feature>
<comment type="caution">
    <text evidence="5">The sequence shown here is derived from an EMBL/GenBank/DDBJ whole genome shotgun (WGS) entry which is preliminary data.</text>
</comment>
<dbReference type="InterPro" id="IPR042070">
    <property type="entry name" value="PucR_C-HTH_sf"/>
</dbReference>
<evidence type="ECO:0000256" key="2">
    <source>
        <dbReference type="SAM" id="MobiDB-lite"/>
    </source>
</evidence>
<evidence type="ECO:0000313" key="6">
    <source>
        <dbReference type="Proteomes" id="UP001230289"/>
    </source>
</evidence>
<comment type="similarity">
    <text evidence="1">Belongs to the CdaR family.</text>
</comment>
<dbReference type="InterPro" id="IPR041522">
    <property type="entry name" value="CdaR_GGDEF"/>
</dbReference>
<dbReference type="InterPro" id="IPR051448">
    <property type="entry name" value="CdaR-like_regulators"/>
</dbReference>
<protein>
    <submittedName>
        <fullName evidence="5">Helix-turn-helix domain-containing protein</fullName>
    </submittedName>
</protein>
<organism evidence="5 6">
    <name type="scientific">Microbacterium capsulatum</name>
    <dbReference type="NCBI Taxonomy" id="3041921"/>
    <lineage>
        <taxon>Bacteria</taxon>
        <taxon>Bacillati</taxon>
        <taxon>Actinomycetota</taxon>
        <taxon>Actinomycetes</taxon>
        <taxon>Micrococcales</taxon>
        <taxon>Microbacteriaceae</taxon>
        <taxon>Microbacterium</taxon>
    </lineage>
</organism>
<reference evidence="5 6" key="1">
    <citation type="submission" date="2023-08" db="EMBL/GenBank/DDBJ databases">
        <title>Microbacterium sp. nov., isolated from a waste landfill.</title>
        <authorList>
            <person name="Wen W."/>
        </authorList>
    </citation>
    <scope>NUCLEOTIDE SEQUENCE [LARGE SCALE GENOMIC DNA]</scope>
    <source>
        <strain evidence="5 6">ASV81</strain>
    </source>
</reference>
<dbReference type="RefSeq" id="WP_308490554.1">
    <property type="nucleotide sequence ID" value="NZ_JAVFCB010000012.1"/>
</dbReference>
<evidence type="ECO:0000313" key="5">
    <source>
        <dbReference type="EMBL" id="MDQ4215604.1"/>
    </source>
</evidence>
<dbReference type="Pfam" id="PF17853">
    <property type="entry name" value="GGDEF_2"/>
    <property type="match status" value="1"/>
</dbReference>
<dbReference type="InterPro" id="IPR025736">
    <property type="entry name" value="PucR_C-HTH_dom"/>
</dbReference>
<feature type="region of interest" description="Disordered" evidence="2">
    <location>
        <begin position="179"/>
        <end position="198"/>
    </location>
</feature>
<evidence type="ECO:0000256" key="1">
    <source>
        <dbReference type="ARBA" id="ARBA00006754"/>
    </source>
</evidence>
<dbReference type="Proteomes" id="UP001230289">
    <property type="component" value="Unassembled WGS sequence"/>
</dbReference>